<gene>
    <name evidence="2" type="ORF">SBD_2616</name>
</gene>
<protein>
    <submittedName>
        <fullName evidence="2">Uncharacterized protein</fullName>
    </submittedName>
</protein>
<evidence type="ECO:0000256" key="1">
    <source>
        <dbReference type="SAM" id="MobiDB-lite"/>
    </source>
</evidence>
<evidence type="ECO:0000313" key="3">
    <source>
        <dbReference type="Proteomes" id="UP000030760"/>
    </source>
</evidence>
<proteinExistence type="predicted"/>
<name>M3F1D4_9ACTN</name>
<organism evidence="2 3">
    <name type="scientific">Streptomyces bottropensis ATCC 25435</name>
    <dbReference type="NCBI Taxonomy" id="1054862"/>
    <lineage>
        <taxon>Bacteria</taxon>
        <taxon>Bacillati</taxon>
        <taxon>Actinomycetota</taxon>
        <taxon>Actinomycetes</taxon>
        <taxon>Kitasatosporales</taxon>
        <taxon>Streptomycetaceae</taxon>
        <taxon>Streptomyces</taxon>
    </lineage>
</organism>
<reference evidence="3" key="1">
    <citation type="journal article" date="2013" name="Genome Announc.">
        <title>Draft Genome Sequence of Streptomyces bottropensis ATCC 25435, a Bottromycin-Producing Actinomycete.</title>
        <authorList>
            <person name="Zhang H."/>
            <person name="Zhou W."/>
            <person name="Zhuang Y."/>
            <person name="Liang X."/>
            <person name="Liu T."/>
        </authorList>
    </citation>
    <scope>NUCLEOTIDE SEQUENCE [LARGE SCALE GENOMIC DNA]</scope>
    <source>
        <strain evidence="3">ATCC 25435</strain>
    </source>
</reference>
<feature type="region of interest" description="Disordered" evidence="1">
    <location>
        <begin position="1"/>
        <end position="21"/>
    </location>
</feature>
<dbReference type="AlphaFoldDB" id="M3F1D4"/>
<dbReference type="EMBL" id="KB405067">
    <property type="protein sequence ID" value="EMF55303.1"/>
    <property type="molecule type" value="Genomic_DNA"/>
</dbReference>
<sequence length="63" mass="7155">MKAPRGGQPVGVVDNPTMMRTPRRRRIPIFGGRHEFRTCRMRLCVRGTVTVRPQRGERAPAAL</sequence>
<dbReference type="Proteomes" id="UP000030760">
    <property type="component" value="Unassembled WGS sequence"/>
</dbReference>
<accession>M3F1D4</accession>
<evidence type="ECO:0000313" key="2">
    <source>
        <dbReference type="EMBL" id="EMF55303.1"/>
    </source>
</evidence>